<dbReference type="SMART" id="SM00138">
    <property type="entry name" value="MeTrc"/>
    <property type="match status" value="1"/>
</dbReference>
<evidence type="ECO:0000256" key="5">
    <source>
        <dbReference type="PIRNR" id="PIRNR000410"/>
    </source>
</evidence>
<feature type="binding site" evidence="6">
    <location>
        <begin position="216"/>
        <end position="217"/>
    </location>
    <ligand>
        <name>S-adenosyl-L-methionine</name>
        <dbReference type="ChEBI" id="CHEBI:59789"/>
    </ligand>
</feature>
<dbReference type="EMBL" id="WTVM01000048">
    <property type="protein sequence ID" value="NMG03248.1"/>
    <property type="molecule type" value="Genomic_DNA"/>
</dbReference>
<gene>
    <name evidence="8" type="ORF">GPA21_09705</name>
</gene>
<dbReference type="Pfam" id="PF01739">
    <property type="entry name" value="CheR"/>
    <property type="match status" value="1"/>
</dbReference>
<dbReference type="PANTHER" id="PTHR24422:SF26">
    <property type="entry name" value="CHEMOTAXIS PROTEIN METHYLTRANSFERASE"/>
    <property type="match status" value="1"/>
</dbReference>
<feature type="domain" description="CheR-type methyltransferase" evidence="7">
    <location>
        <begin position="1"/>
        <end position="270"/>
    </location>
</feature>
<dbReference type="SUPFAM" id="SSF53335">
    <property type="entry name" value="S-adenosyl-L-methionine-dependent methyltransferases"/>
    <property type="match status" value="1"/>
</dbReference>
<keyword evidence="2 5" id="KW-0489">Methyltransferase</keyword>
<dbReference type="SUPFAM" id="SSF47757">
    <property type="entry name" value="Chemotaxis receptor methyltransferase CheR, N-terminal domain"/>
    <property type="match status" value="1"/>
</dbReference>
<dbReference type="Pfam" id="PF03705">
    <property type="entry name" value="CheR_N"/>
    <property type="match status" value="1"/>
</dbReference>
<sequence length="270" mass="31307">MHEKLISDVEFNHFRELMRRAAGVDIPLTKKQMVSGRLHRRLRARGLDSFEAYYQLVASGRDRDEFEQVIDLLTTHETYFFREPRHFNVLKERVLPTLPRGSNPLRFWSAASSTGEEAYSLAMVLMDSLGSTRAWEILGSDISLEVIERAKTGAYSMLRTEGIPREYFQRYCQRVPGEKGEMLHVAPEVRRRVRFSRVNLNESMGSVGMFDVVFLRNALIYFDPPSKKAIVERVSRQMHPGGWLFIGHSESLNGFDLPFKQEMPTVYRKL</sequence>
<dbReference type="InterPro" id="IPR029063">
    <property type="entry name" value="SAM-dependent_MTases_sf"/>
</dbReference>
<protein>
    <recommendedName>
        <fullName evidence="5">Chemotaxis protein methyltransferase</fullName>
        <ecNumber evidence="5">2.1.1.80</ecNumber>
    </recommendedName>
</protein>
<dbReference type="EC" id="2.1.1.80" evidence="5"/>
<dbReference type="InterPro" id="IPR026024">
    <property type="entry name" value="Chemotaxis_MeTrfase_CheR"/>
</dbReference>
<dbReference type="InterPro" id="IPR000780">
    <property type="entry name" value="CheR_MeTrfase"/>
</dbReference>
<comment type="function">
    <text evidence="5">Methylation of the membrane-bound methyl-accepting chemotaxis proteins (MCP) to form gamma-glutamyl methyl ester residues in MCP.</text>
</comment>
<comment type="caution">
    <text evidence="8">The sequence shown here is derived from an EMBL/GenBank/DDBJ whole genome shotgun (WGS) entry which is preliminary data.</text>
</comment>
<dbReference type="PANTHER" id="PTHR24422">
    <property type="entry name" value="CHEMOTAXIS PROTEIN METHYLTRANSFERASE"/>
    <property type="match status" value="1"/>
</dbReference>
<dbReference type="PROSITE" id="PS50123">
    <property type="entry name" value="CHER"/>
    <property type="match status" value="1"/>
</dbReference>
<feature type="binding site" evidence="6">
    <location>
        <position position="78"/>
    </location>
    <ligand>
        <name>S-adenosyl-L-methionine</name>
        <dbReference type="ChEBI" id="CHEBI:59789"/>
    </ligand>
</feature>
<dbReference type="PIRSF" id="PIRSF000410">
    <property type="entry name" value="CheR"/>
    <property type="match status" value="1"/>
</dbReference>
<name>A0A972JAM8_9RHOO</name>
<comment type="catalytic activity">
    <reaction evidence="1 5">
        <text>L-glutamyl-[protein] + S-adenosyl-L-methionine = [protein]-L-glutamate 5-O-methyl ester + S-adenosyl-L-homocysteine</text>
        <dbReference type="Rhea" id="RHEA:24452"/>
        <dbReference type="Rhea" id="RHEA-COMP:10208"/>
        <dbReference type="Rhea" id="RHEA-COMP:10311"/>
        <dbReference type="ChEBI" id="CHEBI:29973"/>
        <dbReference type="ChEBI" id="CHEBI:57856"/>
        <dbReference type="ChEBI" id="CHEBI:59789"/>
        <dbReference type="ChEBI" id="CHEBI:82795"/>
        <dbReference type="EC" id="2.1.1.80"/>
    </reaction>
</comment>
<dbReference type="InterPro" id="IPR036804">
    <property type="entry name" value="CheR_N_sf"/>
</dbReference>
<dbReference type="GO" id="GO:0032259">
    <property type="term" value="P:methylation"/>
    <property type="evidence" value="ECO:0007669"/>
    <property type="project" value="UniProtKB-KW"/>
</dbReference>
<dbReference type="AlphaFoldDB" id="A0A972JAM8"/>
<dbReference type="Proteomes" id="UP000599523">
    <property type="component" value="Unassembled WGS sequence"/>
</dbReference>
<evidence type="ECO:0000256" key="2">
    <source>
        <dbReference type="ARBA" id="ARBA00022603"/>
    </source>
</evidence>
<dbReference type="InterPro" id="IPR022642">
    <property type="entry name" value="CheR_C"/>
</dbReference>
<evidence type="ECO:0000256" key="3">
    <source>
        <dbReference type="ARBA" id="ARBA00022679"/>
    </source>
</evidence>
<evidence type="ECO:0000256" key="4">
    <source>
        <dbReference type="ARBA" id="ARBA00022691"/>
    </source>
</evidence>
<feature type="binding site" evidence="6">
    <location>
        <begin position="199"/>
        <end position="200"/>
    </location>
    <ligand>
        <name>S-adenosyl-L-methionine</name>
        <dbReference type="ChEBI" id="CHEBI:59789"/>
    </ligand>
</feature>
<evidence type="ECO:0000256" key="6">
    <source>
        <dbReference type="PIRSR" id="PIRSR000410-1"/>
    </source>
</evidence>
<dbReference type="GO" id="GO:0008983">
    <property type="term" value="F:protein-glutamate O-methyltransferase activity"/>
    <property type="evidence" value="ECO:0007669"/>
    <property type="project" value="UniProtKB-EC"/>
</dbReference>
<dbReference type="PRINTS" id="PR00996">
    <property type="entry name" value="CHERMTFRASE"/>
</dbReference>
<dbReference type="InterPro" id="IPR022641">
    <property type="entry name" value="CheR_N"/>
</dbReference>
<dbReference type="InterPro" id="IPR050903">
    <property type="entry name" value="Bact_Chemotaxis_MeTrfase"/>
</dbReference>
<keyword evidence="4 5" id="KW-0949">S-adenosyl-L-methionine</keyword>
<evidence type="ECO:0000313" key="8">
    <source>
        <dbReference type="EMBL" id="NMG03248.1"/>
    </source>
</evidence>
<keyword evidence="3 5" id="KW-0808">Transferase</keyword>
<keyword evidence="9" id="KW-1185">Reference proteome</keyword>
<proteinExistence type="predicted"/>
<dbReference type="Gene3D" id="3.40.50.150">
    <property type="entry name" value="Vaccinia Virus protein VP39"/>
    <property type="match status" value="1"/>
</dbReference>
<accession>A0A972JAM8</accession>
<reference evidence="8" key="1">
    <citation type="submission" date="2019-12" db="EMBL/GenBank/DDBJ databases">
        <title>Comparative genomics gives insights into the taxonomy of the Azoarcus-Aromatoleum group and reveals separate origins of nif in the plant-associated Azoarcus and non-plant-associated Aromatoleum sub-groups.</title>
        <authorList>
            <person name="Lafos M."/>
            <person name="Maluk M."/>
            <person name="Batista M."/>
            <person name="Junghare M."/>
            <person name="Carmona M."/>
            <person name="Faoro H."/>
            <person name="Cruz L.M."/>
            <person name="Battistoni F."/>
            <person name="De Souza E."/>
            <person name="Pedrosa F."/>
            <person name="Chen W.-M."/>
            <person name="Poole P.S."/>
            <person name="Dixon R.A."/>
            <person name="James E.K."/>
        </authorList>
    </citation>
    <scope>NUCLEOTIDE SEQUENCE</scope>
    <source>
        <strain evidence="8">NSC3</strain>
    </source>
</reference>
<dbReference type="Gene3D" id="1.10.155.10">
    <property type="entry name" value="Chemotaxis receptor methyltransferase CheR, N-terminal domain"/>
    <property type="match status" value="1"/>
</dbReference>
<evidence type="ECO:0000256" key="1">
    <source>
        <dbReference type="ARBA" id="ARBA00001541"/>
    </source>
</evidence>
<feature type="binding site" evidence="6">
    <location>
        <position position="82"/>
    </location>
    <ligand>
        <name>S-adenosyl-L-methionine</name>
        <dbReference type="ChEBI" id="CHEBI:59789"/>
    </ligand>
</feature>
<feature type="binding site" evidence="6">
    <location>
        <position position="117"/>
    </location>
    <ligand>
        <name>S-adenosyl-L-methionine</name>
        <dbReference type="ChEBI" id="CHEBI:59789"/>
    </ligand>
</feature>
<organism evidence="8 9">
    <name type="scientific">Azoarcus taiwanensis</name>
    <dbReference type="NCBI Taxonomy" id="666964"/>
    <lineage>
        <taxon>Bacteria</taxon>
        <taxon>Pseudomonadati</taxon>
        <taxon>Pseudomonadota</taxon>
        <taxon>Betaproteobacteria</taxon>
        <taxon>Rhodocyclales</taxon>
        <taxon>Zoogloeaceae</taxon>
        <taxon>Azoarcus</taxon>
    </lineage>
</organism>
<evidence type="ECO:0000259" key="7">
    <source>
        <dbReference type="PROSITE" id="PS50123"/>
    </source>
</evidence>
<evidence type="ECO:0000313" key="9">
    <source>
        <dbReference type="Proteomes" id="UP000599523"/>
    </source>
</evidence>
<feature type="binding site" evidence="6">
    <location>
        <position position="141"/>
    </location>
    <ligand>
        <name>S-adenosyl-L-methionine</name>
        <dbReference type="ChEBI" id="CHEBI:59789"/>
    </ligand>
</feature>
<dbReference type="RefSeq" id="WP_168988000.1">
    <property type="nucleotide sequence ID" value="NZ_CAWPHM010000273.1"/>
</dbReference>